<evidence type="ECO:0000256" key="2">
    <source>
        <dbReference type="ARBA" id="ARBA00010199"/>
    </source>
</evidence>
<keyword evidence="3 6" id="KW-0812">Transmembrane</keyword>
<dbReference type="CDD" id="cd13136">
    <property type="entry name" value="MATE_DinF_like"/>
    <property type="match status" value="1"/>
</dbReference>
<dbReference type="EMBL" id="GHES01025767">
    <property type="protein sequence ID" value="MPA56326.1"/>
    <property type="molecule type" value="Transcribed_RNA"/>
</dbReference>
<evidence type="ECO:0000256" key="3">
    <source>
        <dbReference type="ARBA" id="ARBA00022692"/>
    </source>
</evidence>
<keyword evidence="5 6" id="KW-0472">Membrane</keyword>
<dbReference type="AlphaFoldDB" id="A0A5B7AKM0"/>
<gene>
    <name evidence="7" type="ORF">Din_025767</name>
</gene>
<feature type="transmembrane region" description="Helical" evidence="6">
    <location>
        <begin position="453"/>
        <end position="472"/>
    </location>
</feature>
<sequence length="512" mass="55093">MDAVLFLWKNMNKLPLWVFFKDTRNVFKKDELGMEIATIALPAALALTADPIASLIDTAFIGHIGPVELAAVGVAIAVFNQVSKIAIFPLVSITTSFVAEEDTAGSLSDKAQEIEIMEKGFAVDNEKEVLIPKVEFTYKSPNTSSSCIRKMAKVKHERRHIPSASSALVIGAVLGLVQALFLIFAAKPILNYMGVKSDSPMLNLAQQYLTLRSLGAPAVLLSLAMQGVFRGFKDTKTPLYAIMVGDVANIILDPIFIFIFQMGVSGAAIAHVISQYLISLILLWRLMGQVDLLPPSIKDLQFSRFLKSGFLLLLRVIAATFCVTLAASLAARLGSTSMAAFQICLQVWLATSLLADGLAVAGQAILASAFAKKDYDKATATTSRVLQLGLALGLVLAIFVAVVLQLASRLFTDDINVLQLLSLGIPFVAVTQPINALAFVFDGVNFGASDFAYSAYSMVLVAVVSIMCLFLLSSSLGFVGIWIALSIFMSLRSLAGFWRVGTGTGPWSFLQE</sequence>
<evidence type="ECO:0000256" key="1">
    <source>
        <dbReference type="ARBA" id="ARBA00004141"/>
    </source>
</evidence>
<organism evidence="7">
    <name type="scientific">Davidia involucrata</name>
    <name type="common">Dove tree</name>
    <dbReference type="NCBI Taxonomy" id="16924"/>
    <lineage>
        <taxon>Eukaryota</taxon>
        <taxon>Viridiplantae</taxon>
        <taxon>Streptophyta</taxon>
        <taxon>Embryophyta</taxon>
        <taxon>Tracheophyta</taxon>
        <taxon>Spermatophyta</taxon>
        <taxon>Magnoliopsida</taxon>
        <taxon>eudicotyledons</taxon>
        <taxon>Gunneridae</taxon>
        <taxon>Pentapetalae</taxon>
        <taxon>asterids</taxon>
        <taxon>Cornales</taxon>
        <taxon>Nyssaceae</taxon>
        <taxon>Davidia</taxon>
    </lineage>
</organism>
<feature type="transmembrane region" description="Helical" evidence="6">
    <location>
        <begin position="420"/>
        <end position="441"/>
    </location>
</feature>
<evidence type="ECO:0000256" key="6">
    <source>
        <dbReference type="RuleBase" id="RU004914"/>
    </source>
</evidence>
<evidence type="ECO:0000256" key="5">
    <source>
        <dbReference type="ARBA" id="ARBA00023136"/>
    </source>
</evidence>
<evidence type="ECO:0000256" key="4">
    <source>
        <dbReference type="ARBA" id="ARBA00022989"/>
    </source>
</evidence>
<dbReference type="NCBIfam" id="TIGR00797">
    <property type="entry name" value="matE"/>
    <property type="match status" value="1"/>
</dbReference>
<comment type="subcellular location">
    <subcellularLocation>
        <location evidence="1">Membrane</location>
        <topology evidence="1">Multi-pass membrane protein</topology>
    </subcellularLocation>
</comment>
<proteinExistence type="inferred from homology"/>
<dbReference type="GO" id="GO:0016020">
    <property type="term" value="C:membrane"/>
    <property type="evidence" value="ECO:0007669"/>
    <property type="project" value="UniProtKB-SubCell"/>
</dbReference>
<dbReference type="GO" id="GO:0042910">
    <property type="term" value="F:xenobiotic transmembrane transporter activity"/>
    <property type="evidence" value="ECO:0007669"/>
    <property type="project" value="InterPro"/>
</dbReference>
<dbReference type="InterPro" id="IPR002528">
    <property type="entry name" value="MATE_fam"/>
</dbReference>
<dbReference type="GO" id="GO:0015297">
    <property type="term" value="F:antiporter activity"/>
    <property type="evidence" value="ECO:0007669"/>
    <property type="project" value="InterPro"/>
</dbReference>
<dbReference type="InterPro" id="IPR044644">
    <property type="entry name" value="DinF-like"/>
</dbReference>
<dbReference type="PANTHER" id="PTHR42893">
    <property type="entry name" value="PROTEIN DETOXIFICATION 44, CHLOROPLASTIC-RELATED"/>
    <property type="match status" value="1"/>
</dbReference>
<feature type="transmembrane region" description="Helical" evidence="6">
    <location>
        <begin position="478"/>
        <end position="498"/>
    </location>
</feature>
<feature type="transmembrane region" description="Helical" evidence="6">
    <location>
        <begin position="266"/>
        <end position="284"/>
    </location>
</feature>
<name>A0A5B7AKM0_DAVIN</name>
<dbReference type="PANTHER" id="PTHR42893:SF4">
    <property type="entry name" value="PROTEIN DETOXIFICATION 42"/>
    <property type="match status" value="1"/>
</dbReference>
<evidence type="ECO:0000313" key="7">
    <source>
        <dbReference type="EMBL" id="MPA56326.1"/>
    </source>
</evidence>
<feature type="transmembrane region" description="Helical" evidence="6">
    <location>
        <begin position="388"/>
        <end position="408"/>
    </location>
</feature>
<comment type="caution">
    <text evidence="6">Lacks conserved residue(s) required for the propagation of feature annotation.</text>
</comment>
<feature type="transmembrane region" description="Helical" evidence="6">
    <location>
        <begin position="167"/>
        <end position="190"/>
    </location>
</feature>
<feature type="transmembrane region" description="Helical" evidence="6">
    <location>
        <begin position="305"/>
        <end position="327"/>
    </location>
</feature>
<keyword evidence="4 6" id="KW-1133">Transmembrane helix</keyword>
<dbReference type="Pfam" id="PF01554">
    <property type="entry name" value="MatE"/>
    <property type="match status" value="2"/>
</dbReference>
<reference evidence="7" key="1">
    <citation type="submission" date="2019-08" db="EMBL/GenBank/DDBJ databases">
        <title>Reference gene set and small RNA set construction with multiple tissues from Davidia involucrata Baill.</title>
        <authorList>
            <person name="Yang H."/>
            <person name="Zhou C."/>
            <person name="Li G."/>
            <person name="Wang J."/>
            <person name="Gao P."/>
            <person name="Wang M."/>
            <person name="Wang R."/>
            <person name="Zhao Y."/>
        </authorList>
    </citation>
    <scope>NUCLEOTIDE SEQUENCE</scope>
    <source>
        <tissue evidence="7">Mixed with DoveR01_LX</tissue>
    </source>
</reference>
<comment type="similarity">
    <text evidence="2 6">Belongs to the multi antimicrobial extrusion (MATE) (TC 2.A.66.1) family.</text>
</comment>
<feature type="transmembrane region" description="Helical" evidence="6">
    <location>
        <begin position="239"/>
        <end position="260"/>
    </location>
</feature>
<accession>A0A5B7AKM0</accession>
<protein>
    <recommendedName>
        <fullName evidence="6">Protein DETOXIFICATION</fullName>
    </recommendedName>
    <alternativeName>
        <fullName evidence="6">Multidrug and toxic compound extrusion protein</fullName>
    </alternativeName>
</protein>
<feature type="transmembrane region" description="Helical" evidence="6">
    <location>
        <begin position="347"/>
        <end position="367"/>
    </location>
</feature>